<proteinExistence type="predicted"/>
<gene>
    <name evidence="1" type="ORF">C7H19_15115</name>
</gene>
<name>A0A2T1LVK1_9CHRO</name>
<accession>A0A2T1LVK1</accession>
<organism evidence="1 2">
    <name type="scientific">Aphanothece hegewaldii CCALA 016</name>
    <dbReference type="NCBI Taxonomy" id="2107694"/>
    <lineage>
        <taxon>Bacteria</taxon>
        <taxon>Bacillati</taxon>
        <taxon>Cyanobacteriota</taxon>
        <taxon>Cyanophyceae</taxon>
        <taxon>Oscillatoriophycideae</taxon>
        <taxon>Chroococcales</taxon>
        <taxon>Aphanothecaceae</taxon>
        <taxon>Aphanothece</taxon>
    </lineage>
</organism>
<comment type="caution">
    <text evidence="1">The sequence shown here is derived from an EMBL/GenBank/DDBJ whole genome shotgun (WGS) entry which is preliminary data.</text>
</comment>
<reference evidence="1 2" key="2">
    <citation type="submission" date="2018-03" db="EMBL/GenBank/DDBJ databases">
        <authorList>
            <person name="Keele B.F."/>
        </authorList>
    </citation>
    <scope>NUCLEOTIDE SEQUENCE [LARGE SCALE GENOMIC DNA]</scope>
    <source>
        <strain evidence="1 2">CCALA 016</strain>
    </source>
</reference>
<dbReference type="EMBL" id="PXOH01000017">
    <property type="protein sequence ID" value="PSF35754.1"/>
    <property type="molecule type" value="Genomic_DNA"/>
</dbReference>
<evidence type="ECO:0000313" key="2">
    <source>
        <dbReference type="Proteomes" id="UP000239001"/>
    </source>
</evidence>
<dbReference type="Proteomes" id="UP000239001">
    <property type="component" value="Unassembled WGS sequence"/>
</dbReference>
<dbReference type="AlphaFoldDB" id="A0A2T1LVK1"/>
<reference evidence="1 2" key="1">
    <citation type="submission" date="2018-03" db="EMBL/GenBank/DDBJ databases">
        <title>The ancient ancestry and fast evolution of plastids.</title>
        <authorList>
            <person name="Moore K.R."/>
            <person name="Magnabosco C."/>
            <person name="Momper L."/>
            <person name="Gold D.A."/>
            <person name="Bosak T."/>
            <person name="Fournier G.P."/>
        </authorList>
    </citation>
    <scope>NUCLEOTIDE SEQUENCE [LARGE SCALE GENOMIC DNA]</scope>
    <source>
        <strain evidence="1 2">CCALA 016</strain>
    </source>
</reference>
<evidence type="ECO:0000313" key="1">
    <source>
        <dbReference type="EMBL" id="PSF35754.1"/>
    </source>
</evidence>
<keyword evidence="2" id="KW-1185">Reference proteome</keyword>
<dbReference type="RefSeq" id="WP_106457719.1">
    <property type="nucleotide sequence ID" value="NZ_PXOH01000017.1"/>
</dbReference>
<protein>
    <submittedName>
        <fullName evidence="1">Uncharacterized protein</fullName>
    </submittedName>
</protein>
<sequence length="115" mass="13290">MSKNYPLSNTSINLALVNWLGDKKLVRWLQDKWQQDDLESEQKIEDALTLLQSRLSSNLSQSQIILVPIHQSTFLIGFDSQNLLLWTQQTEKVGSAVLHTISYWNKSVFHYLGDE</sequence>